<evidence type="ECO:0000256" key="2">
    <source>
        <dbReference type="ARBA" id="ARBA00022946"/>
    </source>
</evidence>
<evidence type="ECO:0000256" key="1">
    <source>
        <dbReference type="ARBA" id="ARBA00007692"/>
    </source>
</evidence>
<comment type="caution">
    <text evidence="3">The sequence shown here is derived from an EMBL/GenBank/DDBJ whole genome shotgun (WGS) entry which is preliminary data.</text>
</comment>
<dbReference type="EMBL" id="PZQS01000007">
    <property type="protein sequence ID" value="PVD27392.1"/>
    <property type="molecule type" value="Genomic_DNA"/>
</dbReference>
<proteinExistence type="inferred from homology"/>
<comment type="similarity">
    <text evidence="1">Belongs to the mTERF family.</text>
</comment>
<evidence type="ECO:0000313" key="4">
    <source>
        <dbReference type="Proteomes" id="UP000245119"/>
    </source>
</evidence>
<sequence length="131" mass="15511">MVKGLFTNTDAVRVLRSCPNILLDEWADVQAKFDYVFHTMKVSQKQMMYASLFNHSLQHVKNRHMFLVHAGFFDMSKIRENEKSSNDSLDKIIDTTEEDFCRRFGGFSVEEYRTFCKLNEKKHLMDPDEEM</sequence>
<dbReference type="Proteomes" id="UP000245119">
    <property type="component" value="Linkage Group LG7"/>
</dbReference>
<organism evidence="3 4">
    <name type="scientific">Pomacea canaliculata</name>
    <name type="common">Golden apple snail</name>
    <dbReference type="NCBI Taxonomy" id="400727"/>
    <lineage>
        <taxon>Eukaryota</taxon>
        <taxon>Metazoa</taxon>
        <taxon>Spiralia</taxon>
        <taxon>Lophotrochozoa</taxon>
        <taxon>Mollusca</taxon>
        <taxon>Gastropoda</taxon>
        <taxon>Caenogastropoda</taxon>
        <taxon>Architaenioglossa</taxon>
        <taxon>Ampullarioidea</taxon>
        <taxon>Ampullariidae</taxon>
        <taxon>Pomacea</taxon>
    </lineage>
</organism>
<dbReference type="AlphaFoldDB" id="A0A2T7P1U4"/>
<keyword evidence="2" id="KW-0809">Transit peptide</keyword>
<accession>A0A2T7P1U4</accession>
<protein>
    <submittedName>
        <fullName evidence="3">Uncharacterized protein</fullName>
    </submittedName>
</protein>
<dbReference type="InterPro" id="IPR003690">
    <property type="entry name" value="MTERF"/>
</dbReference>
<reference evidence="3 4" key="1">
    <citation type="submission" date="2018-04" db="EMBL/GenBank/DDBJ databases">
        <title>The genome of golden apple snail Pomacea canaliculata provides insight into stress tolerance and invasive adaptation.</title>
        <authorList>
            <person name="Liu C."/>
            <person name="Liu B."/>
            <person name="Ren Y."/>
            <person name="Zhang Y."/>
            <person name="Wang H."/>
            <person name="Li S."/>
            <person name="Jiang F."/>
            <person name="Yin L."/>
            <person name="Zhang G."/>
            <person name="Qian W."/>
            <person name="Fan W."/>
        </authorList>
    </citation>
    <scope>NUCLEOTIDE SEQUENCE [LARGE SCALE GENOMIC DNA]</scope>
    <source>
        <strain evidence="3">SZHN2017</strain>
        <tissue evidence="3">Muscle</tissue>
    </source>
</reference>
<name>A0A2T7P1U4_POMCA</name>
<dbReference type="OrthoDB" id="9991972at2759"/>
<evidence type="ECO:0000313" key="3">
    <source>
        <dbReference type="EMBL" id="PVD27392.1"/>
    </source>
</evidence>
<dbReference type="Gene3D" id="1.25.70.10">
    <property type="entry name" value="Transcription termination factor 3, mitochondrial"/>
    <property type="match status" value="1"/>
</dbReference>
<dbReference type="Pfam" id="PF02536">
    <property type="entry name" value="mTERF"/>
    <property type="match status" value="1"/>
</dbReference>
<dbReference type="STRING" id="400727.A0A2T7P1U4"/>
<dbReference type="GO" id="GO:0003676">
    <property type="term" value="F:nucleic acid binding"/>
    <property type="evidence" value="ECO:0007669"/>
    <property type="project" value="InterPro"/>
</dbReference>
<gene>
    <name evidence="3" type="ORF">C0Q70_12550</name>
</gene>
<dbReference type="InterPro" id="IPR038538">
    <property type="entry name" value="MTERF_sf"/>
</dbReference>
<keyword evidence="4" id="KW-1185">Reference proteome</keyword>